<evidence type="ECO:0000256" key="1">
    <source>
        <dbReference type="ARBA" id="ARBA00022527"/>
    </source>
</evidence>
<proteinExistence type="predicted"/>
<dbReference type="Gene3D" id="3.30.565.10">
    <property type="entry name" value="Histidine kinase-like ATPase, C-terminal domain"/>
    <property type="match status" value="1"/>
</dbReference>
<accession>A0A918NGL9</accession>
<evidence type="ECO:0000259" key="3">
    <source>
        <dbReference type="Pfam" id="PF13581"/>
    </source>
</evidence>
<evidence type="ECO:0000256" key="2">
    <source>
        <dbReference type="SAM" id="MobiDB-lite"/>
    </source>
</evidence>
<reference evidence="4" key="1">
    <citation type="journal article" date="2014" name="Int. J. Syst. Evol. Microbiol.">
        <title>Complete genome sequence of Corynebacterium casei LMG S-19264T (=DSM 44701T), isolated from a smear-ripened cheese.</title>
        <authorList>
            <consortium name="US DOE Joint Genome Institute (JGI-PGF)"/>
            <person name="Walter F."/>
            <person name="Albersmeier A."/>
            <person name="Kalinowski J."/>
            <person name="Ruckert C."/>
        </authorList>
    </citation>
    <scope>NUCLEOTIDE SEQUENCE</scope>
    <source>
        <strain evidence="4">JCM 4790</strain>
    </source>
</reference>
<gene>
    <name evidence="4" type="ORF">GCM10010358_24340</name>
</gene>
<keyword evidence="5" id="KW-1185">Reference proteome</keyword>
<dbReference type="AlphaFoldDB" id="A0A918NGL9"/>
<evidence type="ECO:0000313" key="4">
    <source>
        <dbReference type="EMBL" id="GGX69095.1"/>
    </source>
</evidence>
<keyword evidence="1" id="KW-0723">Serine/threonine-protein kinase</keyword>
<dbReference type="InterPro" id="IPR003594">
    <property type="entry name" value="HATPase_dom"/>
</dbReference>
<name>A0A918NGL9_9ACTN</name>
<protein>
    <recommendedName>
        <fullName evidence="3">Histidine kinase/HSP90-like ATPase domain-containing protein</fullName>
    </recommendedName>
</protein>
<dbReference type="PANTHER" id="PTHR35526">
    <property type="entry name" value="ANTI-SIGMA-F FACTOR RSBW-RELATED"/>
    <property type="match status" value="1"/>
</dbReference>
<sequence>MPSKDAGTSTLMEMPPPPSVGRPDSALPAFCIALRSQAPYVKAARRAARAWVLRWCAMPEDQADVLVLVLSELCTNAVVHGRHDSYELRGWMSAQDEVCLEVNDHSPSPIPVPRHAGSECENGRGLLLVDVLIEQMGGAWGFSEDGARAWCRVPLKPPGWRSGRTLLR</sequence>
<comment type="caution">
    <text evidence="4">The sequence shown here is derived from an EMBL/GenBank/DDBJ whole genome shotgun (WGS) entry which is preliminary data.</text>
</comment>
<dbReference type="Proteomes" id="UP000619244">
    <property type="component" value="Unassembled WGS sequence"/>
</dbReference>
<dbReference type="EMBL" id="BMVU01000008">
    <property type="protein sequence ID" value="GGX69095.1"/>
    <property type="molecule type" value="Genomic_DNA"/>
</dbReference>
<keyword evidence="1" id="KW-0808">Transferase</keyword>
<keyword evidence="1" id="KW-0418">Kinase</keyword>
<dbReference type="SUPFAM" id="SSF55874">
    <property type="entry name" value="ATPase domain of HSP90 chaperone/DNA topoisomerase II/histidine kinase"/>
    <property type="match status" value="1"/>
</dbReference>
<dbReference type="PANTHER" id="PTHR35526:SF3">
    <property type="entry name" value="ANTI-SIGMA-F FACTOR RSBW"/>
    <property type="match status" value="1"/>
</dbReference>
<dbReference type="InterPro" id="IPR050267">
    <property type="entry name" value="Anti-sigma-factor_SerPK"/>
</dbReference>
<dbReference type="GO" id="GO:0004674">
    <property type="term" value="F:protein serine/threonine kinase activity"/>
    <property type="evidence" value="ECO:0007669"/>
    <property type="project" value="UniProtKB-KW"/>
</dbReference>
<dbReference type="Pfam" id="PF13581">
    <property type="entry name" value="HATPase_c_2"/>
    <property type="match status" value="1"/>
</dbReference>
<feature type="compositionally biased region" description="Polar residues" evidence="2">
    <location>
        <begin position="1"/>
        <end position="11"/>
    </location>
</feature>
<reference evidence="4" key="2">
    <citation type="submission" date="2020-09" db="EMBL/GenBank/DDBJ databases">
        <authorList>
            <person name="Sun Q."/>
            <person name="Ohkuma M."/>
        </authorList>
    </citation>
    <scope>NUCLEOTIDE SEQUENCE</scope>
    <source>
        <strain evidence="4">JCM 4790</strain>
    </source>
</reference>
<evidence type="ECO:0000313" key="5">
    <source>
        <dbReference type="Proteomes" id="UP000619244"/>
    </source>
</evidence>
<dbReference type="CDD" id="cd16936">
    <property type="entry name" value="HATPase_RsbW-like"/>
    <property type="match status" value="1"/>
</dbReference>
<feature type="domain" description="Histidine kinase/HSP90-like ATPase" evidence="3">
    <location>
        <begin position="37"/>
        <end position="134"/>
    </location>
</feature>
<dbReference type="InterPro" id="IPR036890">
    <property type="entry name" value="HATPase_C_sf"/>
</dbReference>
<feature type="region of interest" description="Disordered" evidence="2">
    <location>
        <begin position="1"/>
        <end position="22"/>
    </location>
</feature>
<organism evidence="4 5">
    <name type="scientific">Streptomyces minutiscleroticus</name>
    <dbReference type="NCBI Taxonomy" id="68238"/>
    <lineage>
        <taxon>Bacteria</taxon>
        <taxon>Bacillati</taxon>
        <taxon>Actinomycetota</taxon>
        <taxon>Actinomycetes</taxon>
        <taxon>Kitasatosporales</taxon>
        <taxon>Streptomycetaceae</taxon>
        <taxon>Streptomyces</taxon>
    </lineage>
</organism>